<evidence type="ECO:0000256" key="1">
    <source>
        <dbReference type="ARBA" id="ARBA00005437"/>
    </source>
</evidence>
<dbReference type="PANTHER" id="PTHR31087:SF22">
    <property type="entry name" value="PROTEIN LURP-ONE-RELATED 8"/>
    <property type="match status" value="1"/>
</dbReference>
<sequence length="266" mass="29159">MHSTSDEALDHILQYMGRSCKQETEKCSNASTSLSFKYLKPIETIASMHERFMKLPALESPTFQSSVSPTCNSQESYMQDTVAAVVNMDQNYNSGDGITDWAAMDRLVASHLNGQADPAKHELACFDEPNFNFYPTSRLLLSSGADECTRGASDITSNTGGDGCDGDLWSFAMSASSDNTFDPNLNQDIIQSEFNCGKGGGEAEVVLTVWRKSLLFNGHGFTVFDPKGNLLFRVDNYASESRGEIVLMDANSKPLLTIKPLSERTL</sequence>
<dbReference type="Pfam" id="PF04525">
    <property type="entry name" value="LOR"/>
    <property type="match status" value="1"/>
</dbReference>
<gene>
    <name evidence="2" type="ORF">FCM35_KLT16495</name>
</gene>
<dbReference type="EMBL" id="SWLB01000004">
    <property type="protein sequence ID" value="KAF3339024.1"/>
    <property type="molecule type" value="Genomic_DNA"/>
</dbReference>
<name>A0A833RCU8_9POAL</name>
<accession>A0A833RCU8</accession>
<dbReference type="Gene3D" id="2.40.160.200">
    <property type="entry name" value="LURP1-related"/>
    <property type="match status" value="1"/>
</dbReference>
<reference evidence="2" key="1">
    <citation type="submission" date="2020-01" db="EMBL/GenBank/DDBJ databases">
        <title>Genome sequence of Kobresia littledalei, the first chromosome-level genome in the family Cyperaceae.</title>
        <authorList>
            <person name="Qu G."/>
        </authorList>
    </citation>
    <scope>NUCLEOTIDE SEQUENCE</scope>
    <source>
        <strain evidence="2">C.B.Clarke</strain>
        <tissue evidence="2">Leaf</tissue>
    </source>
</reference>
<evidence type="ECO:0000313" key="3">
    <source>
        <dbReference type="Proteomes" id="UP000623129"/>
    </source>
</evidence>
<comment type="similarity">
    <text evidence="1">Belongs to the LOR family.</text>
</comment>
<dbReference type="PANTHER" id="PTHR31087">
    <property type="match status" value="1"/>
</dbReference>
<dbReference type="InterPro" id="IPR007612">
    <property type="entry name" value="LOR"/>
</dbReference>
<dbReference type="InterPro" id="IPR025659">
    <property type="entry name" value="Tubby-like_C"/>
</dbReference>
<organism evidence="2 3">
    <name type="scientific">Carex littledalei</name>
    <dbReference type="NCBI Taxonomy" id="544730"/>
    <lineage>
        <taxon>Eukaryota</taxon>
        <taxon>Viridiplantae</taxon>
        <taxon>Streptophyta</taxon>
        <taxon>Embryophyta</taxon>
        <taxon>Tracheophyta</taxon>
        <taxon>Spermatophyta</taxon>
        <taxon>Magnoliopsida</taxon>
        <taxon>Liliopsida</taxon>
        <taxon>Poales</taxon>
        <taxon>Cyperaceae</taxon>
        <taxon>Cyperoideae</taxon>
        <taxon>Cariceae</taxon>
        <taxon>Carex</taxon>
        <taxon>Carex subgen. Euthyceras</taxon>
    </lineage>
</organism>
<dbReference type="InterPro" id="IPR038595">
    <property type="entry name" value="LOR_sf"/>
</dbReference>
<comment type="caution">
    <text evidence="2">The sequence shown here is derived from an EMBL/GenBank/DDBJ whole genome shotgun (WGS) entry which is preliminary data.</text>
</comment>
<dbReference type="SUPFAM" id="SSF54518">
    <property type="entry name" value="Tubby C-terminal domain-like"/>
    <property type="match status" value="1"/>
</dbReference>
<dbReference type="AlphaFoldDB" id="A0A833RCU8"/>
<evidence type="ECO:0000313" key="2">
    <source>
        <dbReference type="EMBL" id="KAF3339024.1"/>
    </source>
</evidence>
<protein>
    <submittedName>
        <fullName evidence="2">NAC domain-containing protein 43-like protein</fullName>
    </submittedName>
</protein>
<dbReference type="OrthoDB" id="1891465at2759"/>
<dbReference type="Proteomes" id="UP000623129">
    <property type="component" value="Unassembled WGS sequence"/>
</dbReference>
<keyword evidence="3" id="KW-1185">Reference proteome</keyword>
<proteinExistence type="inferred from homology"/>